<organism evidence="1 2">
    <name type="scientific">Ephemerocybe angulata</name>
    <dbReference type="NCBI Taxonomy" id="980116"/>
    <lineage>
        <taxon>Eukaryota</taxon>
        <taxon>Fungi</taxon>
        <taxon>Dikarya</taxon>
        <taxon>Basidiomycota</taxon>
        <taxon>Agaricomycotina</taxon>
        <taxon>Agaricomycetes</taxon>
        <taxon>Agaricomycetidae</taxon>
        <taxon>Agaricales</taxon>
        <taxon>Agaricineae</taxon>
        <taxon>Psathyrellaceae</taxon>
        <taxon>Ephemerocybe</taxon>
    </lineage>
</organism>
<dbReference type="Proteomes" id="UP000521943">
    <property type="component" value="Unassembled WGS sequence"/>
</dbReference>
<name>A0A8H6LWF8_9AGAR</name>
<dbReference type="AlphaFoldDB" id="A0A8H6LWF8"/>
<keyword evidence="2" id="KW-1185">Reference proteome</keyword>
<comment type="caution">
    <text evidence="1">The sequence shown here is derived from an EMBL/GenBank/DDBJ whole genome shotgun (WGS) entry which is preliminary data.</text>
</comment>
<dbReference type="EMBL" id="JACGCI010000137">
    <property type="protein sequence ID" value="KAF6743721.1"/>
    <property type="molecule type" value="Genomic_DNA"/>
</dbReference>
<evidence type="ECO:0000313" key="2">
    <source>
        <dbReference type="Proteomes" id="UP000521943"/>
    </source>
</evidence>
<gene>
    <name evidence="1" type="ORF">DFP72DRAFT_931925</name>
</gene>
<evidence type="ECO:0008006" key="3">
    <source>
        <dbReference type="Google" id="ProtNLM"/>
    </source>
</evidence>
<protein>
    <recommendedName>
        <fullName evidence="3">Ubiquitin-like domain-containing protein</fullName>
    </recommendedName>
</protein>
<reference evidence="1 2" key="1">
    <citation type="submission" date="2020-07" db="EMBL/GenBank/DDBJ databases">
        <title>Comparative genomics of pyrophilous fungi reveals a link between fire events and developmental genes.</title>
        <authorList>
            <consortium name="DOE Joint Genome Institute"/>
            <person name="Steindorff A.S."/>
            <person name="Carver A."/>
            <person name="Calhoun S."/>
            <person name="Stillman K."/>
            <person name="Liu H."/>
            <person name="Lipzen A."/>
            <person name="Pangilinan J."/>
            <person name="Labutti K."/>
            <person name="Bruns T.D."/>
            <person name="Grigoriev I.V."/>
        </authorList>
    </citation>
    <scope>NUCLEOTIDE SEQUENCE [LARGE SCALE GENOMIC DNA]</scope>
    <source>
        <strain evidence="1 2">CBS 144469</strain>
    </source>
</reference>
<proteinExistence type="predicted"/>
<evidence type="ECO:0000313" key="1">
    <source>
        <dbReference type="EMBL" id="KAF6743721.1"/>
    </source>
</evidence>
<accession>A0A8H6LWF8</accession>
<sequence>MSEYDLESRAGIHELIHMIEVEANFAGKKITLKANPAMTLWAFKEALKEEAIKQKAPGIEPHLCVAKLGGRKLNDLLSLSENGVADEKKVNKVDFVEVKTITVNAWVNVKNGCKKEKVKVDPDMVLPAFRAAVGKLLPGFDLNAYEPRLVLGPRTGPEGKLDEFKTLRGNAVVEGSTISFQPMFEFPVSIVGREGTVVMKAATDLKVSAFKKLVEGKLGIDLGKYQARGADGKILSTLSTLRAAGVGNGTKVQYTPAV</sequence>
<dbReference type="OrthoDB" id="3086324at2759"/>